<proteinExistence type="predicted"/>
<sequence length="54" mass="5773">MTKEDCRNYGIMEEDLGGKEVAEGVDLVSGCISYRKVATSSFLRITAPSASSAK</sequence>
<evidence type="ECO:0000313" key="2">
    <source>
        <dbReference type="Proteomes" id="UP000828390"/>
    </source>
</evidence>
<keyword evidence="2" id="KW-1185">Reference proteome</keyword>
<comment type="caution">
    <text evidence="1">The sequence shown here is derived from an EMBL/GenBank/DDBJ whole genome shotgun (WGS) entry which is preliminary data.</text>
</comment>
<dbReference type="Proteomes" id="UP000828390">
    <property type="component" value="Unassembled WGS sequence"/>
</dbReference>
<reference evidence="1" key="2">
    <citation type="submission" date="2020-11" db="EMBL/GenBank/DDBJ databases">
        <authorList>
            <person name="McCartney M.A."/>
            <person name="Auch B."/>
            <person name="Kono T."/>
            <person name="Mallez S."/>
            <person name="Becker A."/>
            <person name="Gohl D.M."/>
            <person name="Silverstein K.A.T."/>
            <person name="Koren S."/>
            <person name="Bechman K.B."/>
            <person name="Herman A."/>
            <person name="Abrahante J.E."/>
            <person name="Garbe J."/>
        </authorList>
    </citation>
    <scope>NUCLEOTIDE SEQUENCE</scope>
    <source>
        <strain evidence="1">Duluth1</strain>
        <tissue evidence="1">Whole animal</tissue>
    </source>
</reference>
<protein>
    <submittedName>
        <fullName evidence="1">Uncharacterized protein</fullName>
    </submittedName>
</protein>
<gene>
    <name evidence="1" type="ORF">DPMN_079547</name>
</gene>
<dbReference type="EMBL" id="JAIWYP010000015">
    <property type="protein sequence ID" value="KAH3704491.1"/>
    <property type="molecule type" value="Genomic_DNA"/>
</dbReference>
<dbReference type="AlphaFoldDB" id="A0A9D4BRA9"/>
<name>A0A9D4BRA9_DREPO</name>
<reference evidence="1" key="1">
    <citation type="journal article" date="2019" name="bioRxiv">
        <title>The Genome of the Zebra Mussel, Dreissena polymorpha: A Resource for Invasive Species Research.</title>
        <authorList>
            <person name="McCartney M.A."/>
            <person name="Auch B."/>
            <person name="Kono T."/>
            <person name="Mallez S."/>
            <person name="Zhang Y."/>
            <person name="Obille A."/>
            <person name="Becker A."/>
            <person name="Abrahante J.E."/>
            <person name="Garbe J."/>
            <person name="Badalamenti J.P."/>
            <person name="Herman A."/>
            <person name="Mangelson H."/>
            <person name="Liachko I."/>
            <person name="Sullivan S."/>
            <person name="Sone E.D."/>
            <person name="Koren S."/>
            <person name="Silverstein K.A.T."/>
            <person name="Beckman K.B."/>
            <person name="Gohl D.M."/>
        </authorList>
    </citation>
    <scope>NUCLEOTIDE SEQUENCE</scope>
    <source>
        <strain evidence="1">Duluth1</strain>
        <tissue evidence="1">Whole animal</tissue>
    </source>
</reference>
<evidence type="ECO:0000313" key="1">
    <source>
        <dbReference type="EMBL" id="KAH3704491.1"/>
    </source>
</evidence>
<accession>A0A9D4BRA9</accession>
<organism evidence="1 2">
    <name type="scientific">Dreissena polymorpha</name>
    <name type="common">Zebra mussel</name>
    <name type="synonym">Mytilus polymorpha</name>
    <dbReference type="NCBI Taxonomy" id="45954"/>
    <lineage>
        <taxon>Eukaryota</taxon>
        <taxon>Metazoa</taxon>
        <taxon>Spiralia</taxon>
        <taxon>Lophotrochozoa</taxon>
        <taxon>Mollusca</taxon>
        <taxon>Bivalvia</taxon>
        <taxon>Autobranchia</taxon>
        <taxon>Heteroconchia</taxon>
        <taxon>Euheterodonta</taxon>
        <taxon>Imparidentia</taxon>
        <taxon>Neoheterodontei</taxon>
        <taxon>Myida</taxon>
        <taxon>Dreissenoidea</taxon>
        <taxon>Dreissenidae</taxon>
        <taxon>Dreissena</taxon>
    </lineage>
</organism>